<evidence type="ECO:0000313" key="2">
    <source>
        <dbReference type="EMBL" id="MBW46545.1"/>
    </source>
</evidence>
<reference evidence="2" key="1">
    <citation type="submission" date="2018-01" db="EMBL/GenBank/DDBJ databases">
        <title>An insight into the sialome of Amazonian anophelines.</title>
        <authorList>
            <person name="Ribeiro J.M."/>
            <person name="Scarpassa V."/>
            <person name="Calvo E."/>
        </authorList>
    </citation>
    <scope>NUCLEOTIDE SEQUENCE</scope>
    <source>
        <tissue evidence="2">Salivary glands</tissue>
    </source>
</reference>
<dbReference type="EMBL" id="GGFK01013224">
    <property type="protein sequence ID" value="MBW46545.1"/>
    <property type="molecule type" value="Transcribed_RNA"/>
</dbReference>
<protein>
    <submittedName>
        <fullName evidence="2">Putative secreted protein</fullName>
    </submittedName>
</protein>
<dbReference type="AlphaFoldDB" id="A0A2M4B0K6"/>
<keyword evidence="1" id="KW-0732">Signal</keyword>
<accession>A0A2M4B0K6</accession>
<proteinExistence type="predicted"/>
<feature type="chain" id="PRO_5014779180" evidence="1">
    <location>
        <begin position="18"/>
        <end position="135"/>
    </location>
</feature>
<feature type="signal peptide" evidence="1">
    <location>
        <begin position="1"/>
        <end position="17"/>
    </location>
</feature>
<name>A0A2M4B0K6_9DIPT</name>
<evidence type="ECO:0000256" key="1">
    <source>
        <dbReference type="SAM" id="SignalP"/>
    </source>
</evidence>
<sequence>MPSCFLLFLVLLLMADSNIFTDAFESSEANQECPFARRCINGVWKSPYIFEKYFFQLASTRKETVGSLRLTTDSTLYFYSSCSLHTFRILVVLPRQHTRHFPPSPSVSNGVHAPSPRIYRGGCTLDSKWHVFLPP</sequence>
<organism evidence="2">
    <name type="scientific">Anopheles triannulatus</name>
    <dbReference type="NCBI Taxonomy" id="58253"/>
    <lineage>
        <taxon>Eukaryota</taxon>
        <taxon>Metazoa</taxon>
        <taxon>Ecdysozoa</taxon>
        <taxon>Arthropoda</taxon>
        <taxon>Hexapoda</taxon>
        <taxon>Insecta</taxon>
        <taxon>Pterygota</taxon>
        <taxon>Neoptera</taxon>
        <taxon>Endopterygota</taxon>
        <taxon>Diptera</taxon>
        <taxon>Nematocera</taxon>
        <taxon>Culicoidea</taxon>
        <taxon>Culicidae</taxon>
        <taxon>Anophelinae</taxon>
        <taxon>Anopheles</taxon>
    </lineage>
</organism>